<evidence type="ECO:0000256" key="2">
    <source>
        <dbReference type="SAM" id="SignalP"/>
    </source>
</evidence>
<evidence type="ECO:0008006" key="5">
    <source>
        <dbReference type="Google" id="ProtNLM"/>
    </source>
</evidence>
<evidence type="ECO:0000313" key="3">
    <source>
        <dbReference type="EMBL" id="QDU54883.1"/>
    </source>
</evidence>
<dbReference type="AlphaFoldDB" id="A0A518AJG8"/>
<dbReference type="Proteomes" id="UP000315750">
    <property type="component" value="Chromosome"/>
</dbReference>
<dbReference type="RefSeq" id="WP_145245814.1">
    <property type="nucleotide sequence ID" value="NZ_CP036278.1"/>
</dbReference>
<evidence type="ECO:0000313" key="4">
    <source>
        <dbReference type="Proteomes" id="UP000315750"/>
    </source>
</evidence>
<feature type="compositionally biased region" description="Polar residues" evidence="1">
    <location>
        <begin position="253"/>
        <end position="281"/>
    </location>
</feature>
<dbReference type="PROSITE" id="PS51257">
    <property type="entry name" value="PROKAR_LIPOPROTEIN"/>
    <property type="match status" value="1"/>
</dbReference>
<name>A0A518AJG8_9BACT</name>
<feature type="compositionally biased region" description="Low complexity" evidence="1">
    <location>
        <begin position="103"/>
        <end position="127"/>
    </location>
</feature>
<dbReference type="EMBL" id="CP036278">
    <property type="protein sequence ID" value="QDU54883.1"/>
    <property type="molecule type" value="Genomic_DNA"/>
</dbReference>
<accession>A0A518AJG8</accession>
<keyword evidence="2" id="KW-0732">Signal</keyword>
<organism evidence="3 4">
    <name type="scientific">Aeoliella mucimassa</name>
    <dbReference type="NCBI Taxonomy" id="2527972"/>
    <lineage>
        <taxon>Bacteria</taxon>
        <taxon>Pseudomonadati</taxon>
        <taxon>Planctomycetota</taxon>
        <taxon>Planctomycetia</taxon>
        <taxon>Pirellulales</taxon>
        <taxon>Lacipirellulaceae</taxon>
        <taxon>Aeoliella</taxon>
    </lineage>
</organism>
<protein>
    <recommendedName>
        <fullName evidence="5">IgA FC receptor</fullName>
    </recommendedName>
</protein>
<evidence type="ECO:0000256" key="1">
    <source>
        <dbReference type="SAM" id="MobiDB-lite"/>
    </source>
</evidence>
<feature type="signal peptide" evidence="2">
    <location>
        <begin position="1"/>
        <end position="21"/>
    </location>
</feature>
<reference evidence="3 4" key="1">
    <citation type="submission" date="2019-02" db="EMBL/GenBank/DDBJ databases">
        <title>Deep-cultivation of Planctomycetes and their phenomic and genomic characterization uncovers novel biology.</title>
        <authorList>
            <person name="Wiegand S."/>
            <person name="Jogler M."/>
            <person name="Boedeker C."/>
            <person name="Pinto D."/>
            <person name="Vollmers J."/>
            <person name="Rivas-Marin E."/>
            <person name="Kohn T."/>
            <person name="Peeters S.H."/>
            <person name="Heuer A."/>
            <person name="Rast P."/>
            <person name="Oberbeckmann S."/>
            <person name="Bunk B."/>
            <person name="Jeske O."/>
            <person name="Meyerdierks A."/>
            <person name="Storesund J.E."/>
            <person name="Kallscheuer N."/>
            <person name="Luecker S."/>
            <person name="Lage O.M."/>
            <person name="Pohl T."/>
            <person name="Merkel B.J."/>
            <person name="Hornburger P."/>
            <person name="Mueller R.-W."/>
            <person name="Bruemmer F."/>
            <person name="Labrenz M."/>
            <person name="Spormann A.M."/>
            <person name="Op den Camp H."/>
            <person name="Overmann J."/>
            <person name="Amann R."/>
            <person name="Jetten M.S.M."/>
            <person name="Mascher T."/>
            <person name="Medema M.H."/>
            <person name="Devos D.P."/>
            <person name="Kaster A.-K."/>
            <person name="Ovreas L."/>
            <person name="Rohde M."/>
            <person name="Galperin M.Y."/>
            <person name="Jogler C."/>
        </authorList>
    </citation>
    <scope>NUCLEOTIDE SEQUENCE [LARGE SCALE GENOMIC DNA]</scope>
    <source>
        <strain evidence="3 4">Pan181</strain>
    </source>
</reference>
<proteinExistence type="predicted"/>
<feature type="chain" id="PRO_5022131542" description="IgA FC receptor" evidence="2">
    <location>
        <begin position="22"/>
        <end position="287"/>
    </location>
</feature>
<feature type="region of interest" description="Disordered" evidence="1">
    <location>
        <begin position="63"/>
        <end position="127"/>
    </location>
</feature>
<feature type="compositionally biased region" description="Low complexity" evidence="1">
    <location>
        <begin position="210"/>
        <end position="236"/>
    </location>
</feature>
<dbReference type="KEGG" id="amuc:Pan181_10670"/>
<feature type="region of interest" description="Disordered" evidence="1">
    <location>
        <begin position="189"/>
        <end position="287"/>
    </location>
</feature>
<keyword evidence="4" id="KW-1185">Reference proteome</keyword>
<gene>
    <name evidence="3" type="ORF">Pan181_10670</name>
</gene>
<sequence length="287" mass="28085" precursor="true">MKTTKYTVLAMALFTLTAATGCQSSASRFAWMNPARMWNGSADTAVAEAPPAPELPSAQFAATTESTAPGASAPPSPSIASTVPSAPPVDSSVFPATPPMYTPPASSATAAAAPTSTPSVAPQTSPYSVASATAPAPAATSDSGSAASSFPMLASGNELYKQYAETTTQIGKETTAGLEDATNQLMGQISVPPMPEIPSIDSFGSLSSTPGAANASQPAGSPAASPAAQSSTGASSVATVEVPASPGGYRPGGTSTYPSTGAVNIATRPTGTGTTNGSSAYGTPALR</sequence>